<evidence type="ECO:0000313" key="3">
    <source>
        <dbReference type="Proteomes" id="UP001549921"/>
    </source>
</evidence>
<feature type="compositionally biased region" description="Low complexity" evidence="1">
    <location>
        <begin position="233"/>
        <end position="244"/>
    </location>
</feature>
<evidence type="ECO:0008006" key="4">
    <source>
        <dbReference type="Google" id="ProtNLM"/>
    </source>
</evidence>
<reference evidence="2 3" key="1">
    <citation type="submission" date="2024-06" db="EMBL/GenBank/DDBJ databases">
        <title>A chromosome-level genome assembly of beet webworm, Loxostege sticticalis.</title>
        <authorList>
            <person name="Zhang Y."/>
        </authorList>
    </citation>
    <scope>NUCLEOTIDE SEQUENCE [LARGE SCALE GENOMIC DNA]</scope>
    <source>
        <strain evidence="2">AQ028</strain>
        <tissue evidence="2">Male pupae</tissue>
    </source>
</reference>
<sequence>MTKVVKCNTCNVVIDEMLSYIQNKLSVIDEQTLIRICVSSFTKEEIEKSKSLLFDSIPTDKIQIKRKNKGKEERNLADIVNVFKTTEPDLIPVYCARDLERLPPILFDHLDCTKLLKDLLRVQNELKEVQSSYVTQSELNVLRSDILQQMRNDSVLPVPASVCKVNMKRGGWVLDSGPIGLSHVHDSSINETQNDILDDGVMLEPKNKSNQYRDIRRVNSGDESAYHQRSLPSGAGCAANAACSEPRSDSRPVSVTSSQLFGNNIASGSSEIQQLANVRENLLSSGVVKDHDDKDQEWQKVVKRRKPNKYRYTGTSGINCDNEGKFKAVERKIPIFITKVHKETADKDIEEYVYKNTQERITLEKISFKYERDYNAYKFFVKEDKVSMFLDKKLWPQGILFRRFVNYKRKINSDACSKPASGLGSNYGCDDK</sequence>
<evidence type="ECO:0000256" key="1">
    <source>
        <dbReference type="SAM" id="MobiDB-lite"/>
    </source>
</evidence>
<proteinExistence type="predicted"/>
<dbReference type="Proteomes" id="UP001549921">
    <property type="component" value="Unassembled WGS sequence"/>
</dbReference>
<organism evidence="2 3">
    <name type="scientific">Loxostege sticticalis</name>
    <name type="common">Beet webworm moth</name>
    <dbReference type="NCBI Taxonomy" id="481309"/>
    <lineage>
        <taxon>Eukaryota</taxon>
        <taxon>Metazoa</taxon>
        <taxon>Ecdysozoa</taxon>
        <taxon>Arthropoda</taxon>
        <taxon>Hexapoda</taxon>
        <taxon>Insecta</taxon>
        <taxon>Pterygota</taxon>
        <taxon>Neoptera</taxon>
        <taxon>Endopterygota</taxon>
        <taxon>Lepidoptera</taxon>
        <taxon>Glossata</taxon>
        <taxon>Ditrysia</taxon>
        <taxon>Pyraloidea</taxon>
        <taxon>Crambidae</taxon>
        <taxon>Pyraustinae</taxon>
        <taxon>Loxostege</taxon>
    </lineage>
</organism>
<name>A0ABD0SM57_LOXSC</name>
<protein>
    <recommendedName>
        <fullName evidence="4">Mutant cadherin</fullName>
    </recommendedName>
</protein>
<feature type="region of interest" description="Disordered" evidence="1">
    <location>
        <begin position="221"/>
        <end position="255"/>
    </location>
</feature>
<comment type="caution">
    <text evidence="2">The sequence shown here is derived from an EMBL/GenBank/DDBJ whole genome shotgun (WGS) entry which is preliminary data.</text>
</comment>
<evidence type="ECO:0000313" key="2">
    <source>
        <dbReference type="EMBL" id="KAL0820929.1"/>
    </source>
</evidence>
<dbReference type="AlphaFoldDB" id="A0ABD0SM57"/>
<accession>A0ABD0SM57</accession>
<dbReference type="EMBL" id="JBEDNZ010000018">
    <property type="protein sequence ID" value="KAL0820929.1"/>
    <property type="molecule type" value="Genomic_DNA"/>
</dbReference>
<gene>
    <name evidence="2" type="ORF">ABMA28_005588</name>
</gene>